<feature type="region of interest" description="Disordered" evidence="3">
    <location>
        <begin position="26"/>
        <end position="48"/>
    </location>
</feature>
<dbReference type="PANTHER" id="PTHR44472:SF1">
    <property type="entry name" value="DDB1 AND CUL4 ASSOCIATED FACTOR 4"/>
    <property type="match status" value="1"/>
</dbReference>
<comment type="caution">
    <text evidence="4">The sequence shown here is derived from an EMBL/GenBank/DDBJ whole genome shotgun (WGS) entry which is preliminary data.</text>
</comment>
<dbReference type="OrthoDB" id="128867at2759"/>
<sequence>MPPLDIPGYYYDAEKNRYFKIMKNSQAPASSADSQFQTRSSETAHRPAFITKDYIAKKKRREQIEAANSQTPTPASTTHKQRKKKKHRHVLLSSTQPSNPTISRTGLCARPQQPTKSLYSILRAREIGSVKPSVSKDLVWELKVETMLSNAKETLVKNGNGGTFKDPLNDPQKRFSLDLRPWIYNGIVQEFDVHPSKPHVAIASDSGVNILSLHQPTDLGSKFDVISSLRLQEASAISNVEFGRNEEMESDFFVSSCLGGARPGSFQLYMYDTDIEGKLKNSSLLYRYSPSKSSVWTCAAGGIGTNSVFSGGGSKGQVFITTNWKSRPTTSSTNLKSSISDVFSQTWHPSSNNLLVCGSRSGTIHGVDRRSMQSWILVDAKTRNNPSPVCDLSFGWGIASPDLLLSTQMNGDVKVWDLRNTSTNVKGANSGFAELVTSAKSVNSFTKLNACVVGGGFVGGRGVLVGGGSDGYVRAWKFESGRSVANGRVVDIGDDEMTRFPIRVKHSCEFRWGIKHPMNALWIATGTDLNLRLH</sequence>
<dbReference type="InterPro" id="IPR036322">
    <property type="entry name" value="WD40_repeat_dom_sf"/>
</dbReference>
<evidence type="ECO:0000313" key="5">
    <source>
        <dbReference type="Proteomes" id="UP000193642"/>
    </source>
</evidence>
<dbReference type="InterPro" id="IPR052254">
    <property type="entry name" value="CUL4-DDB1_E3_ligase_receptor"/>
</dbReference>
<name>A0A1Y2CYF5_9FUNG</name>
<dbReference type="InterPro" id="IPR015943">
    <property type="entry name" value="WD40/YVTN_repeat-like_dom_sf"/>
</dbReference>
<evidence type="ECO:0000313" key="4">
    <source>
        <dbReference type="EMBL" id="ORY52063.1"/>
    </source>
</evidence>
<evidence type="ECO:0000256" key="1">
    <source>
        <dbReference type="ARBA" id="ARBA00022574"/>
    </source>
</evidence>
<feature type="compositionally biased region" description="Polar residues" evidence="3">
    <location>
        <begin position="92"/>
        <end position="104"/>
    </location>
</feature>
<organism evidence="4 5">
    <name type="scientific">Rhizoclosmatium globosum</name>
    <dbReference type="NCBI Taxonomy" id="329046"/>
    <lineage>
        <taxon>Eukaryota</taxon>
        <taxon>Fungi</taxon>
        <taxon>Fungi incertae sedis</taxon>
        <taxon>Chytridiomycota</taxon>
        <taxon>Chytridiomycota incertae sedis</taxon>
        <taxon>Chytridiomycetes</taxon>
        <taxon>Chytridiales</taxon>
        <taxon>Chytriomycetaceae</taxon>
        <taxon>Rhizoclosmatium</taxon>
    </lineage>
</organism>
<feature type="compositionally biased region" description="Polar residues" evidence="3">
    <location>
        <begin position="66"/>
        <end position="78"/>
    </location>
</feature>
<dbReference type="STRING" id="329046.A0A1Y2CYF5"/>
<accession>A0A1Y2CYF5</accession>
<feature type="compositionally biased region" description="Polar residues" evidence="3">
    <location>
        <begin position="26"/>
        <end position="41"/>
    </location>
</feature>
<keyword evidence="2" id="KW-0677">Repeat</keyword>
<keyword evidence="5" id="KW-1185">Reference proteome</keyword>
<keyword evidence="1" id="KW-0853">WD repeat</keyword>
<evidence type="ECO:0000256" key="3">
    <source>
        <dbReference type="SAM" id="MobiDB-lite"/>
    </source>
</evidence>
<dbReference type="SUPFAM" id="SSF50978">
    <property type="entry name" value="WD40 repeat-like"/>
    <property type="match status" value="1"/>
</dbReference>
<protein>
    <submittedName>
        <fullName evidence="4">WD40 repeat-like protein</fullName>
    </submittedName>
</protein>
<evidence type="ECO:0000256" key="2">
    <source>
        <dbReference type="ARBA" id="ARBA00022737"/>
    </source>
</evidence>
<dbReference type="Proteomes" id="UP000193642">
    <property type="component" value="Unassembled WGS sequence"/>
</dbReference>
<gene>
    <name evidence="4" type="ORF">BCR33DRAFT_712267</name>
</gene>
<feature type="region of interest" description="Disordered" evidence="3">
    <location>
        <begin position="61"/>
        <end position="108"/>
    </location>
</feature>
<feature type="compositionally biased region" description="Basic residues" evidence="3">
    <location>
        <begin position="79"/>
        <end position="90"/>
    </location>
</feature>
<reference evidence="4 5" key="1">
    <citation type="submission" date="2016-07" db="EMBL/GenBank/DDBJ databases">
        <title>Pervasive Adenine N6-methylation of Active Genes in Fungi.</title>
        <authorList>
            <consortium name="DOE Joint Genome Institute"/>
            <person name="Mondo S.J."/>
            <person name="Dannebaum R.O."/>
            <person name="Kuo R.C."/>
            <person name="Labutti K."/>
            <person name="Haridas S."/>
            <person name="Kuo A."/>
            <person name="Salamov A."/>
            <person name="Ahrendt S.R."/>
            <person name="Lipzen A."/>
            <person name="Sullivan W."/>
            <person name="Andreopoulos W.B."/>
            <person name="Clum A."/>
            <person name="Lindquist E."/>
            <person name="Daum C."/>
            <person name="Ramamoorthy G.K."/>
            <person name="Gryganskyi A."/>
            <person name="Culley D."/>
            <person name="Magnuson J.K."/>
            <person name="James T.Y."/>
            <person name="O'Malley M.A."/>
            <person name="Stajich J.E."/>
            <person name="Spatafora J.W."/>
            <person name="Visel A."/>
            <person name="Grigoriev I.V."/>
        </authorList>
    </citation>
    <scope>NUCLEOTIDE SEQUENCE [LARGE SCALE GENOMIC DNA]</scope>
    <source>
        <strain evidence="4 5">JEL800</strain>
    </source>
</reference>
<proteinExistence type="predicted"/>
<dbReference type="Gene3D" id="2.130.10.10">
    <property type="entry name" value="YVTN repeat-like/Quinoprotein amine dehydrogenase"/>
    <property type="match status" value="1"/>
</dbReference>
<dbReference type="PANTHER" id="PTHR44472">
    <property type="entry name" value="DDB1- AND CUL4-ASSOCIATED FACTOR 4-RELATED"/>
    <property type="match status" value="1"/>
</dbReference>
<dbReference type="EMBL" id="MCGO01000004">
    <property type="protein sequence ID" value="ORY52063.1"/>
    <property type="molecule type" value="Genomic_DNA"/>
</dbReference>
<dbReference type="AlphaFoldDB" id="A0A1Y2CYF5"/>